<keyword evidence="2" id="KW-1133">Transmembrane helix</keyword>
<dbReference type="RefSeq" id="WP_092558705.1">
    <property type="nucleotide sequence ID" value="NZ_FOYZ01000001.1"/>
</dbReference>
<dbReference type="PANTHER" id="PTHR33392:SF6">
    <property type="entry name" value="POLYISOPRENYL-TEICHOIC ACID--PEPTIDOGLYCAN TEICHOIC ACID TRANSFERASE TAGU"/>
    <property type="match status" value="1"/>
</dbReference>
<dbReference type="InterPro" id="IPR050922">
    <property type="entry name" value="LytR/CpsA/Psr_CW_biosynth"/>
</dbReference>
<dbReference type="OrthoDB" id="27330at2"/>
<reference evidence="4 5" key="1">
    <citation type="submission" date="2016-10" db="EMBL/GenBank/DDBJ databases">
        <authorList>
            <person name="de Groot N.N."/>
        </authorList>
    </citation>
    <scope>NUCLEOTIDE SEQUENCE [LARGE SCALE GENOMIC DNA]</scope>
    <source>
        <strain evidence="4 5">743A</strain>
    </source>
</reference>
<comment type="similarity">
    <text evidence="1">Belongs to the LytR/CpsA/Psr (LCP) family.</text>
</comment>
<dbReference type="InterPro" id="IPR004474">
    <property type="entry name" value="LytR_CpsA_psr"/>
</dbReference>
<keyword evidence="5" id="KW-1185">Reference proteome</keyword>
<name>A0A1I6HKX3_9FIRM</name>
<dbReference type="PANTHER" id="PTHR33392">
    <property type="entry name" value="POLYISOPRENYL-TEICHOIC ACID--PEPTIDOGLYCAN TEICHOIC ACID TRANSFERASE TAGU"/>
    <property type="match status" value="1"/>
</dbReference>
<evidence type="ECO:0000259" key="3">
    <source>
        <dbReference type="Pfam" id="PF03816"/>
    </source>
</evidence>
<keyword evidence="2" id="KW-0472">Membrane</keyword>
<evidence type="ECO:0000313" key="4">
    <source>
        <dbReference type="EMBL" id="SFR55085.1"/>
    </source>
</evidence>
<dbReference type="NCBIfam" id="TIGR00350">
    <property type="entry name" value="lytR_cpsA_psr"/>
    <property type="match status" value="1"/>
</dbReference>
<keyword evidence="2" id="KW-0812">Transmembrane</keyword>
<dbReference type="STRING" id="37658.SAMN05661086_00068"/>
<accession>A0A1I6HKX3</accession>
<sequence>MNQRDRERLAAPKKKKKGRKKKKLRLLLVVELLLLIILLPLAFLVANLSKIKTYTVDLENVTQNDFSDSNINNYINIAVFGVDSRANELDQNTRSDSIIIVSIHKKTKDIKLLSIYRDTFVSIDEHGYTKINHSYAYGGPELAISTINKNFDLNISDFVTVNFSAVTNIIDMLGGVEIEITEDELDYVNDYTRDVARINGTKCVYLKSAGKQILNGTQATAYCRVRYTAGGDFTRAERQRTVMQAILKKVKSSNLKTLYDVTNEMLPQIYTSMSTAEILKLVPGIFSYDVVEQNGFPFDKNPRTINKASVVVPDTLSSNVKEMHKMLFGTENFEPSSTVQSISSEIESK</sequence>
<evidence type="ECO:0000313" key="5">
    <source>
        <dbReference type="Proteomes" id="UP000199659"/>
    </source>
</evidence>
<evidence type="ECO:0000256" key="2">
    <source>
        <dbReference type="SAM" id="Phobius"/>
    </source>
</evidence>
<dbReference type="Gene3D" id="3.40.630.190">
    <property type="entry name" value="LCP protein"/>
    <property type="match status" value="1"/>
</dbReference>
<organism evidence="4 5">
    <name type="scientific">Anaeromicropila populeti</name>
    <dbReference type="NCBI Taxonomy" id="37658"/>
    <lineage>
        <taxon>Bacteria</taxon>
        <taxon>Bacillati</taxon>
        <taxon>Bacillota</taxon>
        <taxon>Clostridia</taxon>
        <taxon>Lachnospirales</taxon>
        <taxon>Lachnospiraceae</taxon>
        <taxon>Anaeromicropila</taxon>
    </lineage>
</organism>
<proteinExistence type="inferred from homology"/>
<dbReference type="Proteomes" id="UP000199659">
    <property type="component" value="Unassembled WGS sequence"/>
</dbReference>
<evidence type="ECO:0000256" key="1">
    <source>
        <dbReference type="ARBA" id="ARBA00006068"/>
    </source>
</evidence>
<feature type="domain" description="Cell envelope-related transcriptional attenuator" evidence="3">
    <location>
        <begin position="94"/>
        <end position="251"/>
    </location>
</feature>
<dbReference type="AlphaFoldDB" id="A0A1I6HKX3"/>
<dbReference type="EMBL" id="FOYZ01000001">
    <property type="protein sequence ID" value="SFR55085.1"/>
    <property type="molecule type" value="Genomic_DNA"/>
</dbReference>
<protein>
    <submittedName>
        <fullName evidence="4">Transcriptional attenuator, LytR family</fullName>
    </submittedName>
</protein>
<feature type="transmembrane region" description="Helical" evidence="2">
    <location>
        <begin position="24"/>
        <end position="46"/>
    </location>
</feature>
<gene>
    <name evidence="4" type="ORF">SAMN05661086_00068</name>
</gene>
<dbReference type="Pfam" id="PF03816">
    <property type="entry name" value="LytR_cpsA_psr"/>
    <property type="match status" value="1"/>
</dbReference>